<dbReference type="AlphaFoldDB" id="A0AA39WIP5"/>
<dbReference type="Proteomes" id="UP001174934">
    <property type="component" value="Unassembled WGS sequence"/>
</dbReference>
<comment type="caution">
    <text evidence="2">The sequence shown here is derived from an EMBL/GenBank/DDBJ whole genome shotgun (WGS) entry which is preliminary data.</text>
</comment>
<dbReference type="PANTHER" id="PTHR12203:SF22">
    <property type="entry name" value="CAPSULE ASSOCIATED PROTEIN"/>
    <property type="match status" value="1"/>
</dbReference>
<protein>
    <submittedName>
        <fullName evidence="2">Glycosyltransferase family 90 protein</fullName>
    </submittedName>
</protein>
<keyword evidence="3" id="KW-1185">Reference proteome</keyword>
<evidence type="ECO:0000313" key="2">
    <source>
        <dbReference type="EMBL" id="KAK0616127.1"/>
    </source>
</evidence>
<dbReference type="InterPro" id="IPR006598">
    <property type="entry name" value="CAP10"/>
</dbReference>
<organism evidence="2 3">
    <name type="scientific">Bombardia bombarda</name>
    <dbReference type="NCBI Taxonomy" id="252184"/>
    <lineage>
        <taxon>Eukaryota</taxon>
        <taxon>Fungi</taxon>
        <taxon>Dikarya</taxon>
        <taxon>Ascomycota</taxon>
        <taxon>Pezizomycotina</taxon>
        <taxon>Sordariomycetes</taxon>
        <taxon>Sordariomycetidae</taxon>
        <taxon>Sordariales</taxon>
        <taxon>Lasiosphaeriaceae</taxon>
        <taxon>Bombardia</taxon>
    </lineage>
</organism>
<evidence type="ECO:0000313" key="3">
    <source>
        <dbReference type="Proteomes" id="UP001174934"/>
    </source>
</evidence>
<sequence>MLSRYQGDAIGIFHPETPTAHASTEYFDIVNGTHTHPLDSLIEGARNHLDSLLLKRSEDVASAAKRYRERRGRHPPPGFDKWAEYAIKHKAIIVEDFFDRVYKDIAPFWAIDPTKIARQATSYPWVVRTRKGETTGVGNTEGRVPWLQLWTELVEEAGPYLPDVDMPTNMMDESRLLVPWEEINKMITVETKGRTMPLPSDVVREYSGLQHIEGMDKMAEPKWIHDLNKYWDYARACCAPHAPSRNLPALEDPSLPPQFPFADADYSWKGYIKNFTAAIDPCQQPHIRAFHATFIEPVSMQTATELVPLFGGSKLPMNNEILIPGAMYITKDAFYSGGETHGPPWEKKKAGIVWRGVASGGRNKPNNWMHFQRHRLIEMLNGTTVSRLERNDARAMTFELPPVEKYDFPRRREGKVGEWLTKAADAAFVNLFCADGNCDYVSPYFSVKESVPMADQYQQKFMPDADGNSFSARFRGLLLSTSLPLKATIYAEWHDDRLIPWRHFVPLDNTFQDMYGVLDFFTRDTKGDAAAKMIAETGKQWGEQVLRREDMVLYTWRVLLEFARVCDVNRDKLGYVDDLLSTQV</sequence>
<reference evidence="2" key="1">
    <citation type="submission" date="2023-06" db="EMBL/GenBank/DDBJ databases">
        <title>Genome-scale phylogeny and comparative genomics of the fungal order Sordariales.</title>
        <authorList>
            <consortium name="Lawrence Berkeley National Laboratory"/>
            <person name="Hensen N."/>
            <person name="Bonometti L."/>
            <person name="Westerberg I."/>
            <person name="Brannstrom I.O."/>
            <person name="Guillou S."/>
            <person name="Cros-Aarteil S."/>
            <person name="Calhoun S."/>
            <person name="Haridas S."/>
            <person name="Kuo A."/>
            <person name="Mondo S."/>
            <person name="Pangilinan J."/>
            <person name="Riley R."/>
            <person name="LaButti K."/>
            <person name="Andreopoulos B."/>
            <person name="Lipzen A."/>
            <person name="Chen C."/>
            <person name="Yanf M."/>
            <person name="Daum C."/>
            <person name="Ng V."/>
            <person name="Clum A."/>
            <person name="Steindorff A."/>
            <person name="Ohm R."/>
            <person name="Martin F."/>
            <person name="Silar P."/>
            <person name="Natvig D."/>
            <person name="Lalanne C."/>
            <person name="Gautier V."/>
            <person name="Ament-velasquez S.L."/>
            <person name="Kruys A."/>
            <person name="Hutchinson M.I."/>
            <person name="Powell A.J."/>
            <person name="Barry K."/>
            <person name="Miller A.N."/>
            <person name="Grigoriev I.V."/>
            <person name="Debuchy R."/>
            <person name="Gladieux P."/>
            <person name="Thoren M.H."/>
            <person name="Johannesson H."/>
        </authorList>
    </citation>
    <scope>NUCLEOTIDE SEQUENCE</scope>
    <source>
        <strain evidence="2">SMH3391-2</strain>
    </source>
</reference>
<dbReference type="PANTHER" id="PTHR12203">
    <property type="entry name" value="KDEL LYS-ASP-GLU-LEU CONTAINING - RELATED"/>
    <property type="match status" value="1"/>
</dbReference>
<feature type="domain" description="Glycosyl transferase CAP10" evidence="1">
    <location>
        <begin position="279"/>
        <end position="563"/>
    </location>
</feature>
<dbReference type="SMART" id="SM00672">
    <property type="entry name" value="CAP10"/>
    <property type="match status" value="1"/>
</dbReference>
<gene>
    <name evidence="2" type="ORF">B0T17DRAFT_496969</name>
</gene>
<dbReference type="EMBL" id="JAULSR010000006">
    <property type="protein sequence ID" value="KAK0616127.1"/>
    <property type="molecule type" value="Genomic_DNA"/>
</dbReference>
<accession>A0AA39WIP5</accession>
<dbReference type="InterPro" id="IPR051091">
    <property type="entry name" value="O-Glucosyltr/Glycosyltrsf_90"/>
</dbReference>
<name>A0AA39WIP5_9PEZI</name>
<dbReference type="Pfam" id="PF05686">
    <property type="entry name" value="Glyco_transf_90"/>
    <property type="match status" value="1"/>
</dbReference>
<evidence type="ECO:0000259" key="1">
    <source>
        <dbReference type="SMART" id="SM00672"/>
    </source>
</evidence>
<proteinExistence type="predicted"/>